<keyword evidence="1" id="KW-0472">Membrane</keyword>
<evidence type="ECO:0000256" key="1">
    <source>
        <dbReference type="SAM" id="Phobius"/>
    </source>
</evidence>
<organism evidence="2 3">
    <name type="scientific">Luteibacter sahnii</name>
    <dbReference type="NCBI Taxonomy" id="3021977"/>
    <lineage>
        <taxon>Bacteria</taxon>
        <taxon>Pseudomonadati</taxon>
        <taxon>Pseudomonadota</taxon>
        <taxon>Gammaproteobacteria</taxon>
        <taxon>Lysobacterales</taxon>
        <taxon>Rhodanobacteraceae</taxon>
        <taxon>Luteibacter</taxon>
    </lineage>
</organism>
<evidence type="ECO:0000313" key="3">
    <source>
        <dbReference type="Proteomes" id="UP001528850"/>
    </source>
</evidence>
<feature type="transmembrane region" description="Helical" evidence="1">
    <location>
        <begin position="48"/>
        <end position="68"/>
    </location>
</feature>
<dbReference type="PANTHER" id="PTHR28026">
    <property type="entry name" value="DUF962 DOMAIN PROTEIN (AFU_ORTHOLOGUE AFUA_8G05310)"/>
    <property type="match status" value="1"/>
</dbReference>
<keyword evidence="1" id="KW-1133">Transmembrane helix</keyword>
<keyword evidence="3" id="KW-1185">Reference proteome</keyword>
<proteinExistence type="predicted"/>
<sequence length="156" mass="17733">MRDAATWFGNYSRDHQNPTNRLIHWICVPAITWTVVAFVWLIPVPTWLGRPGLWAVVAMFLAFCFYYYRLSRAIGVAMAAAFVTLAFVTDIVYRGIGATNLAWLAVGVFVVAWVGQFVGHRIEGKRPSFLTDLHYLLIGPAWLMSKAMTRFGVRYE</sequence>
<gene>
    <name evidence="2" type="ORF">P3W24_06995</name>
</gene>
<dbReference type="Proteomes" id="UP001528850">
    <property type="component" value="Unassembled WGS sequence"/>
</dbReference>
<reference evidence="2 3" key="1">
    <citation type="journal article" date="2024" name="Curr. Microbiol.">
        <title>Luteibacter sahnii sp. nov., A Novel Yellow-Colored Xanthomonadin Pigment Producing Probiotic Bacterium from Healthy Rice Seed Microbiome.</title>
        <authorList>
            <person name="Jaiswal G."/>
            <person name="Rana R."/>
            <person name="Nayak P.K."/>
            <person name="Chouhan R."/>
            <person name="Gandhi S.G."/>
            <person name="Patel H.K."/>
            <person name="Patil P.B."/>
        </authorList>
    </citation>
    <scope>NUCLEOTIDE SEQUENCE [LARGE SCALE GENOMIC DNA]</scope>
    <source>
        <strain evidence="2 3">PPL201</strain>
    </source>
</reference>
<protein>
    <submittedName>
        <fullName evidence="2">DUF962 domain-containing protein</fullName>
    </submittedName>
</protein>
<dbReference type="Pfam" id="PF06127">
    <property type="entry name" value="Mpo1-like"/>
    <property type="match status" value="1"/>
</dbReference>
<dbReference type="PANTHER" id="PTHR28026:SF9">
    <property type="entry name" value="2-HYDROXY-PALMITIC ACID DIOXYGENASE MPO1"/>
    <property type="match status" value="1"/>
</dbReference>
<comment type="caution">
    <text evidence="2">The sequence shown here is derived from an EMBL/GenBank/DDBJ whole genome shotgun (WGS) entry which is preliminary data.</text>
</comment>
<keyword evidence="1" id="KW-0812">Transmembrane</keyword>
<evidence type="ECO:0000313" key="2">
    <source>
        <dbReference type="EMBL" id="MDF4024703.1"/>
    </source>
</evidence>
<feature type="transmembrane region" description="Helical" evidence="1">
    <location>
        <begin position="102"/>
        <end position="119"/>
    </location>
</feature>
<feature type="transmembrane region" description="Helical" evidence="1">
    <location>
        <begin position="22"/>
        <end position="42"/>
    </location>
</feature>
<dbReference type="EMBL" id="JARJJS010000002">
    <property type="protein sequence ID" value="MDF4024703.1"/>
    <property type="molecule type" value="Genomic_DNA"/>
</dbReference>
<accession>A0ABT6B9Y7</accession>
<name>A0ABT6B9Y7_9GAMM</name>
<dbReference type="InterPro" id="IPR009305">
    <property type="entry name" value="Mpo1-like"/>
</dbReference>